<dbReference type="EMBL" id="BKBW01000014">
    <property type="protein sequence ID" value="GEQ77587.1"/>
    <property type="molecule type" value="Genomic_DNA"/>
</dbReference>
<sequence length="155" mass="15975">MSIVTAGLFLSVAQVGGVFGRVGWGYIADSWLGGSTMLTVLAFVMACCSVVMSFLNPATPEWLVAVLMAVFGATAIGWNGVLLAQVARFAPKGSEGKATSGTLLFTFTGNVVGPMLLTATIHAFDGMKAAYMLLAVPICIAAAALLLNKKATNNP</sequence>
<dbReference type="SUPFAM" id="SSF103473">
    <property type="entry name" value="MFS general substrate transporter"/>
    <property type="match status" value="1"/>
</dbReference>
<feature type="transmembrane region" description="Helical" evidence="4">
    <location>
        <begin position="129"/>
        <end position="147"/>
    </location>
</feature>
<feature type="transmembrane region" description="Helical" evidence="4">
    <location>
        <begin position="98"/>
        <end position="117"/>
    </location>
</feature>
<dbReference type="Proteomes" id="UP000323105">
    <property type="component" value="Unassembled WGS sequence"/>
</dbReference>
<organism evidence="6 7">
    <name type="scientific">Comamonas testosteroni</name>
    <name type="common">Pseudomonas testosteroni</name>
    <dbReference type="NCBI Taxonomy" id="285"/>
    <lineage>
        <taxon>Bacteria</taxon>
        <taxon>Pseudomonadati</taxon>
        <taxon>Pseudomonadota</taxon>
        <taxon>Betaproteobacteria</taxon>
        <taxon>Burkholderiales</taxon>
        <taxon>Comamonadaceae</taxon>
        <taxon>Comamonas</taxon>
    </lineage>
</organism>
<evidence type="ECO:0000256" key="4">
    <source>
        <dbReference type="SAM" id="Phobius"/>
    </source>
</evidence>
<evidence type="ECO:0000256" key="3">
    <source>
        <dbReference type="ARBA" id="ARBA00023136"/>
    </source>
</evidence>
<protein>
    <recommendedName>
        <fullName evidence="5">Major facilitator superfamily (MFS) profile domain-containing protein</fullName>
    </recommendedName>
</protein>
<keyword evidence="1 4" id="KW-0812">Transmembrane</keyword>
<accession>A0A5A7MID8</accession>
<feature type="domain" description="Major facilitator superfamily (MFS) profile" evidence="5">
    <location>
        <begin position="1"/>
        <end position="153"/>
    </location>
</feature>
<evidence type="ECO:0000259" key="5">
    <source>
        <dbReference type="PROSITE" id="PS50850"/>
    </source>
</evidence>
<evidence type="ECO:0000256" key="2">
    <source>
        <dbReference type="ARBA" id="ARBA00022989"/>
    </source>
</evidence>
<dbReference type="AlphaFoldDB" id="A0A5A7MID8"/>
<dbReference type="Pfam" id="PF07690">
    <property type="entry name" value="MFS_1"/>
    <property type="match status" value="1"/>
</dbReference>
<dbReference type="PANTHER" id="PTHR23527">
    <property type="entry name" value="BLL3282 PROTEIN"/>
    <property type="match status" value="1"/>
</dbReference>
<dbReference type="GO" id="GO:0022857">
    <property type="term" value="F:transmembrane transporter activity"/>
    <property type="evidence" value="ECO:0007669"/>
    <property type="project" value="InterPro"/>
</dbReference>
<dbReference type="PROSITE" id="PS50850">
    <property type="entry name" value="MFS"/>
    <property type="match status" value="1"/>
</dbReference>
<dbReference type="InterPro" id="IPR011701">
    <property type="entry name" value="MFS"/>
</dbReference>
<evidence type="ECO:0000313" key="7">
    <source>
        <dbReference type="Proteomes" id="UP000323105"/>
    </source>
</evidence>
<dbReference type="InterPro" id="IPR052952">
    <property type="entry name" value="MFS-Transporter"/>
</dbReference>
<keyword evidence="2 4" id="KW-1133">Transmembrane helix</keyword>
<dbReference type="Gene3D" id="1.20.1250.20">
    <property type="entry name" value="MFS general substrate transporter like domains"/>
    <property type="match status" value="1"/>
</dbReference>
<reference evidence="6 7" key="1">
    <citation type="journal article" date="2019" name="Microbiol. Resour. Announc.">
        <title>Draft Genome Sequence of Comamonas testosteroni TA441, a Bacterium That Has a Cryptic Phenol Degradation Gene Cluster.</title>
        <authorList>
            <person name="Arai H."/>
            <person name="Ishii M."/>
        </authorList>
    </citation>
    <scope>NUCLEOTIDE SEQUENCE [LARGE SCALE GENOMIC DNA]</scope>
    <source>
        <strain evidence="6 7">TA441</strain>
    </source>
</reference>
<dbReference type="InterPro" id="IPR036259">
    <property type="entry name" value="MFS_trans_sf"/>
</dbReference>
<evidence type="ECO:0000256" key="1">
    <source>
        <dbReference type="ARBA" id="ARBA00022692"/>
    </source>
</evidence>
<evidence type="ECO:0000313" key="6">
    <source>
        <dbReference type="EMBL" id="GEQ77587.1"/>
    </source>
</evidence>
<feature type="transmembrane region" description="Helical" evidence="4">
    <location>
        <begin position="36"/>
        <end position="55"/>
    </location>
</feature>
<proteinExistence type="predicted"/>
<keyword evidence="3 4" id="KW-0472">Membrane</keyword>
<dbReference type="PANTHER" id="PTHR23527:SF1">
    <property type="entry name" value="BLL3282 PROTEIN"/>
    <property type="match status" value="1"/>
</dbReference>
<dbReference type="InterPro" id="IPR020846">
    <property type="entry name" value="MFS_dom"/>
</dbReference>
<gene>
    <name evidence="6" type="ORF">CTTA_4592</name>
</gene>
<feature type="transmembrane region" description="Helical" evidence="4">
    <location>
        <begin position="62"/>
        <end position="86"/>
    </location>
</feature>
<comment type="caution">
    <text evidence="6">The sequence shown here is derived from an EMBL/GenBank/DDBJ whole genome shotgun (WGS) entry which is preliminary data.</text>
</comment>
<name>A0A5A7MID8_COMTE</name>